<dbReference type="AlphaFoldDB" id="A0A1J8QBL2"/>
<feature type="transmembrane region" description="Helical" evidence="1">
    <location>
        <begin position="203"/>
        <end position="223"/>
    </location>
</feature>
<feature type="signal peptide" evidence="2">
    <location>
        <begin position="1"/>
        <end position="17"/>
    </location>
</feature>
<comment type="caution">
    <text evidence="3">The sequence shown here is derived from an EMBL/GenBank/DDBJ whole genome shotgun (WGS) entry which is preliminary data.</text>
</comment>
<accession>A0A1J8QBL2</accession>
<feature type="transmembrane region" description="Helical" evidence="1">
    <location>
        <begin position="83"/>
        <end position="104"/>
    </location>
</feature>
<keyword evidence="1" id="KW-1133">Transmembrane helix</keyword>
<evidence type="ECO:0000313" key="3">
    <source>
        <dbReference type="EMBL" id="OJA10712.1"/>
    </source>
</evidence>
<evidence type="ECO:0000313" key="4">
    <source>
        <dbReference type="Proteomes" id="UP000183567"/>
    </source>
</evidence>
<keyword evidence="1" id="KW-0472">Membrane</keyword>
<proteinExistence type="predicted"/>
<dbReference type="EMBL" id="LVVM01005389">
    <property type="protein sequence ID" value="OJA10712.1"/>
    <property type="molecule type" value="Genomic_DNA"/>
</dbReference>
<evidence type="ECO:0000256" key="1">
    <source>
        <dbReference type="SAM" id="Phobius"/>
    </source>
</evidence>
<feature type="transmembrane region" description="Helical" evidence="1">
    <location>
        <begin position="299"/>
        <end position="321"/>
    </location>
</feature>
<dbReference type="PANTHER" id="PTHR35043">
    <property type="entry name" value="TRANSCRIPTION FACTOR DOMAIN-CONTAINING PROTEIN"/>
    <property type="match status" value="1"/>
</dbReference>
<keyword evidence="4" id="KW-1185">Reference proteome</keyword>
<dbReference type="STRING" id="180088.A0A1J8QBL2"/>
<dbReference type="PANTHER" id="PTHR35043:SF7">
    <property type="entry name" value="TRANSCRIPTION FACTOR DOMAIN-CONTAINING PROTEIN"/>
    <property type="match status" value="1"/>
</dbReference>
<feature type="transmembrane region" description="Helical" evidence="1">
    <location>
        <begin position="116"/>
        <end position="135"/>
    </location>
</feature>
<keyword evidence="2" id="KW-0732">Signal</keyword>
<dbReference type="Proteomes" id="UP000183567">
    <property type="component" value="Unassembled WGS sequence"/>
</dbReference>
<feature type="chain" id="PRO_5013108854" evidence="2">
    <location>
        <begin position="18"/>
        <end position="331"/>
    </location>
</feature>
<gene>
    <name evidence="3" type="ORF">AZE42_04279</name>
</gene>
<organism evidence="3 4">
    <name type="scientific">Rhizopogon vesiculosus</name>
    <dbReference type="NCBI Taxonomy" id="180088"/>
    <lineage>
        <taxon>Eukaryota</taxon>
        <taxon>Fungi</taxon>
        <taxon>Dikarya</taxon>
        <taxon>Basidiomycota</taxon>
        <taxon>Agaricomycotina</taxon>
        <taxon>Agaricomycetes</taxon>
        <taxon>Agaricomycetidae</taxon>
        <taxon>Boletales</taxon>
        <taxon>Suillineae</taxon>
        <taxon>Rhizopogonaceae</taxon>
        <taxon>Rhizopogon</taxon>
    </lineage>
</organism>
<reference evidence="3 4" key="1">
    <citation type="submission" date="2016-03" db="EMBL/GenBank/DDBJ databases">
        <title>Comparative genomics of the ectomycorrhizal sister species Rhizopogon vinicolor and Rhizopogon vesiculosus (Basidiomycota: Boletales) reveals a divergence of the mating type B locus.</title>
        <authorList>
            <person name="Mujic A.B."/>
            <person name="Kuo A."/>
            <person name="Tritt A."/>
            <person name="Lipzen A."/>
            <person name="Chen C."/>
            <person name="Johnson J."/>
            <person name="Sharma A."/>
            <person name="Barry K."/>
            <person name="Grigoriev I.V."/>
            <person name="Spatafora J.W."/>
        </authorList>
    </citation>
    <scope>NUCLEOTIDE SEQUENCE [LARGE SCALE GENOMIC DNA]</scope>
    <source>
        <strain evidence="3 4">AM-OR11-056</strain>
    </source>
</reference>
<evidence type="ECO:0000256" key="2">
    <source>
        <dbReference type="SAM" id="SignalP"/>
    </source>
</evidence>
<dbReference type="OrthoDB" id="9451547at2759"/>
<name>A0A1J8QBL2_9AGAM</name>
<keyword evidence="1" id="KW-0812">Transmembrane</keyword>
<protein>
    <submittedName>
        <fullName evidence="3">Uncharacterized protein</fullName>
    </submittedName>
</protein>
<sequence>MAFLSSTLMLYIPFVRASLSSVNGTCIPTLDVSDSPSSSNTRSLSDIIWSCAATLFSCTWTAIHPNIPGVDEGKIATTSRRLFIMVIALIAPELMITWATRQFLSARKAANDFNASGWTVTHGFFAWMGGFLLYVNDMPRATLKPYELQVFVQEGSVNMPVITKADIEDRSKGDVLSKGVAILQLVWFFISLAARYAQNLPMTLLEIDTLAVAALTCIAYCFWWKKPKDVGRAYLIHWKATASPPIYLAYEMVDAKLVAGDDFSCSSYLAYPFLSLMGVEPAVSHRAVQSRRVPSLGGYVKVNAGIIFLIGGFSGMMYYGVQLPLRSYVRW</sequence>
<feature type="transmembrane region" description="Helical" evidence="1">
    <location>
        <begin position="180"/>
        <end position="197"/>
    </location>
</feature>